<name>H3KHB3_9BURK</name>
<dbReference type="SUPFAM" id="SSF55811">
    <property type="entry name" value="Nudix"/>
    <property type="match status" value="1"/>
</dbReference>
<dbReference type="InterPro" id="IPR023170">
    <property type="entry name" value="HhH_base_excis_C"/>
</dbReference>
<dbReference type="GO" id="GO:0034039">
    <property type="term" value="F:8-oxo-7,8-dihydroguanine DNA N-glycosylase activity"/>
    <property type="evidence" value="ECO:0007669"/>
    <property type="project" value="TreeGrafter"/>
</dbReference>
<dbReference type="SUPFAM" id="SSF48150">
    <property type="entry name" value="DNA-glycosylase"/>
    <property type="match status" value="1"/>
</dbReference>
<dbReference type="InterPro" id="IPR011257">
    <property type="entry name" value="DNA_glycosylase"/>
</dbReference>
<proteinExistence type="inferred from homology"/>
<evidence type="ECO:0000256" key="2">
    <source>
        <dbReference type="ARBA" id="ARBA00001966"/>
    </source>
</evidence>
<dbReference type="PATRIC" id="fig|762967.3.peg.1692"/>
<evidence type="ECO:0000256" key="10">
    <source>
        <dbReference type="ARBA" id="ARBA00023004"/>
    </source>
</evidence>
<dbReference type="PANTHER" id="PTHR42944:SF1">
    <property type="entry name" value="ADENINE DNA GLYCOSYLASE"/>
    <property type="match status" value="1"/>
</dbReference>
<dbReference type="EC" id="3.2.2.31" evidence="5"/>
<dbReference type="RefSeq" id="WP_008543420.1">
    <property type="nucleotide sequence ID" value="NZ_JH605011.1"/>
</dbReference>
<dbReference type="CDD" id="cd00056">
    <property type="entry name" value="ENDO3c"/>
    <property type="match status" value="1"/>
</dbReference>
<dbReference type="GO" id="GO:0051536">
    <property type="term" value="F:iron-sulfur cluster binding"/>
    <property type="evidence" value="ECO:0007669"/>
    <property type="project" value="UniProtKB-KW"/>
</dbReference>
<evidence type="ECO:0000256" key="6">
    <source>
        <dbReference type="ARBA" id="ARBA00022023"/>
    </source>
</evidence>
<evidence type="ECO:0000256" key="7">
    <source>
        <dbReference type="ARBA" id="ARBA00022723"/>
    </source>
</evidence>
<evidence type="ECO:0000256" key="13">
    <source>
        <dbReference type="ARBA" id="ARBA00023295"/>
    </source>
</evidence>
<dbReference type="GO" id="GO:0046872">
    <property type="term" value="F:metal ion binding"/>
    <property type="evidence" value="ECO:0007669"/>
    <property type="project" value="UniProtKB-KW"/>
</dbReference>
<dbReference type="STRING" id="762967.HMPREF9440_02156"/>
<dbReference type="InterPro" id="IPR015797">
    <property type="entry name" value="NUDIX_hydrolase-like_dom_sf"/>
</dbReference>
<dbReference type="GO" id="GO:0000701">
    <property type="term" value="F:purine-specific mismatch base pair DNA N-glycosylase activity"/>
    <property type="evidence" value="ECO:0007669"/>
    <property type="project" value="UniProtKB-EC"/>
</dbReference>
<dbReference type="Gene3D" id="1.10.340.30">
    <property type="entry name" value="Hypothetical protein, domain 2"/>
    <property type="match status" value="1"/>
</dbReference>
<dbReference type="EMBL" id="AFBQ01000326">
    <property type="protein sequence ID" value="EHY30487.1"/>
    <property type="molecule type" value="Genomic_DNA"/>
</dbReference>
<evidence type="ECO:0000256" key="8">
    <source>
        <dbReference type="ARBA" id="ARBA00022763"/>
    </source>
</evidence>
<evidence type="ECO:0000256" key="11">
    <source>
        <dbReference type="ARBA" id="ARBA00023014"/>
    </source>
</evidence>
<keyword evidence="9" id="KW-0378">Hydrolase</keyword>
<dbReference type="InterPro" id="IPR003265">
    <property type="entry name" value="HhH-GPD_domain"/>
</dbReference>
<dbReference type="Gene3D" id="1.10.1670.10">
    <property type="entry name" value="Helix-hairpin-Helix base-excision DNA repair enzymes (C-terminal)"/>
    <property type="match status" value="1"/>
</dbReference>
<comment type="similarity">
    <text evidence="4">Belongs to the Nth/MutY family.</text>
</comment>
<evidence type="ECO:0000259" key="14">
    <source>
        <dbReference type="SMART" id="SM00478"/>
    </source>
</evidence>
<dbReference type="HOGENOM" id="CLU_012862_0_2_4"/>
<keyword evidence="13" id="KW-0326">Glycosidase</keyword>
<reference evidence="15 16" key="1">
    <citation type="submission" date="2011-11" db="EMBL/GenBank/DDBJ databases">
        <authorList>
            <person name="Weinstock G."/>
            <person name="Sodergren E."/>
            <person name="Clifton S."/>
            <person name="Fulton L."/>
            <person name="Fulton B."/>
            <person name="Courtney L."/>
            <person name="Fronick C."/>
            <person name="Harrison M."/>
            <person name="Strong C."/>
            <person name="Farmer C."/>
            <person name="Delahaunty K."/>
            <person name="Markovic C."/>
            <person name="Hall O."/>
            <person name="Minx P."/>
            <person name="Tomlinson C."/>
            <person name="Mitreva M."/>
            <person name="Hou S."/>
            <person name="Chen J."/>
            <person name="Wollam A."/>
            <person name="Pepin K.H."/>
            <person name="Johnson M."/>
            <person name="Bhonagiri V."/>
            <person name="Zhang X."/>
            <person name="Suruliraj S."/>
            <person name="Warren W."/>
            <person name="Chinwalla A."/>
            <person name="Mardis E.R."/>
            <person name="Wilson R.K."/>
        </authorList>
    </citation>
    <scope>NUCLEOTIDE SEQUENCE [LARGE SCALE GENOMIC DNA]</scope>
    <source>
        <strain evidence="15 16">YIT 11816</strain>
    </source>
</reference>
<dbReference type="SMART" id="SM00478">
    <property type="entry name" value="ENDO3c"/>
    <property type="match status" value="1"/>
</dbReference>
<protein>
    <recommendedName>
        <fullName evidence="6">Adenine DNA glycosylase</fullName>
        <ecNumber evidence="5">3.2.2.31</ecNumber>
    </recommendedName>
</protein>
<evidence type="ECO:0000256" key="4">
    <source>
        <dbReference type="ARBA" id="ARBA00008343"/>
    </source>
</evidence>
<sequence>MTAFAERLTRWQRSEGRKALPWLRTRDPFQRLVAEVMLQQTQTGTVAPYWERFVGRWPTAAALAAEDRDVVMKAWEGLGYYRRCRLLCDAAERVVTDFGGVTPSDYASLLTLPGIGDATAASLAAAITGERRAMIDGNVKRVLSRVFRIEGAVGEKAFEAEVRSRAEAELPGTEDMAAYTQGLMDLGATVCRPKAADCGRCPVALLCRSHAETPGEETALPRPKKPLAKQKLAVGIVLVRSPSDEVLLGRAPEGVWHGLWVPPMAVLPEEASENLPRRLKDLLGVMALGEELPAMRHELTHRSLTIRAWLLDVDAATFDALKAELVGFETFPVAGHPAVPVPVKRYLAVLRELG</sequence>
<comment type="cofactor">
    <cofactor evidence="2">
        <name>[4Fe-4S] cluster</name>
        <dbReference type="ChEBI" id="CHEBI:49883"/>
    </cofactor>
</comment>
<evidence type="ECO:0000256" key="1">
    <source>
        <dbReference type="ARBA" id="ARBA00000843"/>
    </source>
</evidence>
<keyword evidence="7" id="KW-0479">Metal-binding</keyword>
<dbReference type="Proteomes" id="UP000004956">
    <property type="component" value="Unassembled WGS sequence"/>
</dbReference>
<evidence type="ECO:0000256" key="3">
    <source>
        <dbReference type="ARBA" id="ARBA00002933"/>
    </source>
</evidence>
<keyword evidence="8" id="KW-0227">DNA damage</keyword>
<gene>
    <name evidence="15" type="ORF">HMPREF9440_02156</name>
</gene>
<dbReference type="PANTHER" id="PTHR42944">
    <property type="entry name" value="ADENINE DNA GLYCOSYLASE"/>
    <property type="match status" value="1"/>
</dbReference>
<dbReference type="InterPro" id="IPR044298">
    <property type="entry name" value="MIG/MutY"/>
</dbReference>
<dbReference type="GO" id="GO:0035485">
    <property type="term" value="F:adenine/guanine mispair binding"/>
    <property type="evidence" value="ECO:0007669"/>
    <property type="project" value="TreeGrafter"/>
</dbReference>
<comment type="function">
    <text evidence="3">Adenine glycosylase active on G-A mispairs. MutY also corrects error-prone DNA synthesis past GO lesions which are due to the oxidatively damaged form of guanine: 7,8-dihydro-8-oxoguanine (8-oxo-dGTP).</text>
</comment>
<keyword evidence="16" id="KW-1185">Reference proteome</keyword>
<dbReference type="AlphaFoldDB" id="H3KHB3"/>
<dbReference type="Gene3D" id="3.90.79.10">
    <property type="entry name" value="Nucleoside Triphosphate Pyrophosphohydrolase"/>
    <property type="match status" value="1"/>
</dbReference>
<accession>H3KHB3</accession>
<evidence type="ECO:0000313" key="15">
    <source>
        <dbReference type="EMBL" id="EHY30487.1"/>
    </source>
</evidence>
<dbReference type="GO" id="GO:0006298">
    <property type="term" value="P:mismatch repair"/>
    <property type="evidence" value="ECO:0007669"/>
    <property type="project" value="TreeGrafter"/>
</dbReference>
<comment type="catalytic activity">
    <reaction evidence="1">
        <text>Hydrolyzes free adenine bases from 7,8-dihydro-8-oxoguanine:adenine mismatched double-stranded DNA, leaving an apurinic site.</text>
        <dbReference type="EC" id="3.2.2.31"/>
    </reaction>
</comment>
<feature type="domain" description="HhH-GPD" evidence="14">
    <location>
        <begin position="37"/>
        <end position="189"/>
    </location>
</feature>
<evidence type="ECO:0000256" key="12">
    <source>
        <dbReference type="ARBA" id="ARBA00023204"/>
    </source>
</evidence>
<organism evidence="15 16">
    <name type="scientific">Sutterella parvirubra YIT 11816</name>
    <dbReference type="NCBI Taxonomy" id="762967"/>
    <lineage>
        <taxon>Bacteria</taxon>
        <taxon>Pseudomonadati</taxon>
        <taxon>Pseudomonadota</taxon>
        <taxon>Betaproteobacteria</taxon>
        <taxon>Burkholderiales</taxon>
        <taxon>Sutterellaceae</taxon>
        <taxon>Sutterella</taxon>
    </lineage>
</organism>
<comment type="caution">
    <text evidence="15">The sequence shown here is derived from an EMBL/GenBank/DDBJ whole genome shotgun (WGS) entry which is preliminary data.</text>
</comment>
<dbReference type="GO" id="GO:0032357">
    <property type="term" value="F:oxidized purine DNA binding"/>
    <property type="evidence" value="ECO:0007669"/>
    <property type="project" value="TreeGrafter"/>
</dbReference>
<keyword evidence="10" id="KW-0408">Iron</keyword>
<evidence type="ECO:0000256" key="9">
    <source>
        <dbReference type="ARBA" id="ARBA00022801"/>
    </source>
</evidence>
<keyword evidence="12" id="KW-0234">DNA repair</keyword>
<dbReference type="GO" id="GO:0006284">
    <property type="term" value="P:base-excision repair"/>
    <property type="evidence" value="ECO:0007669"/>
    <property type="project" value="InterPro"/>
</dbReference>
<evidence type="ECO:0000313" key="16">
    <source>
        <dbReference type="Proteomes" id="UP000004956"/>
    </source>
</evidence>
<evidence type="ECO:0000256" key="5">
    <source>
        <dbReference type="ARBA" id="ARBA00012045"/>
    </source>
</evidence>
<dbReference type="Pfam" id="PF00730">
    <property type="entry name" value="HhH-GPD"/>
    <property type="match status" value="1"/>
</dbReference>
<keyword evidence="11" id="KW-0411">Iron-sulfur</keyword>